<dbReference type="EMBL" id="CZBL01000005">
    <property type="protein sequence ID" value="CUQ01911.1"/>
    <property type="molecule type" value="Genomic_DNA"/>
</dbReference>
<dbReference type="Proteomes" id="UP000095725">
    <property type="component" value="Unassembled WGS sequence"/>
</dbReference>
<reference evidence="4 5" key="1">
    <citation type="submission" date="2015-09" db="EMBL/GenBank/DDBJ databases">
        <authorList>
            <consortium name="Pathogen Informatics"/>
        </authorList>
    </citation>
    <scope>NUCLEOTIDE SEQUENCE [LARGE SCALE GENOMIC DNA]</scope>
    <source>
        <strain evidence="2 4">2789STDY5834880</strain>
        <strain evidence="3 5">2789STDY5834946</strain>
    </source>
</reference>
<protein>
    <submittedName>
        <fullName evidence="2">Uncharacterized protein</fullName>
    </submittedName>
</protein>
<keyword evidence="1" id="KW-0812">Transmembrane</keyword>
<name>A0A174NNF5_9BACE</name>
<feature type="transmembrane region" description="Helical" evidence="1">
    <location>
        <begin position="24"/>
        <end position="41"/>
    </location>
</feature>
<gene>
    <name evidence="2" type="ORF">ERS852494_02388</name>
    <name evidence="3" type="ORF">ERS852558_01584</name>
</gene>
<keyword evidence="1" id="KW-1133">Transmembrane helix</keyword>
<evidence type="ECO:0000313" key="2">
    <source>
        <dbReference type="EMBL" id="CUP50252.1"/>
    </source>
</evidence>
<evidence type="ECO:0000313" key="4">
    <source>
        <dbReference type="Proteomes" id="UP000095657"/>
    </source>
</evidence>
<evidence type="ECO:0000256" key="1">
    <source>
        <dbReference type="SAM" id="Phobius"/>
    </source>
</evidence>
<accession>A0A174NNF5</accession>
<dbReference type="STRING" id="47678.ERS852494_02388"/>
<keyword evidence="1" id="KW-0472">Membrane</keyword>
<evidence type="ECO:0000313" key="3">
    <source>
        <dbReference type="EMBL" id="CUQ01911.1"/>
    </source>
</evidence>
<dbReference type="EMBL" id="CZAI01000005">
    <property type="protein sequence ID" value="CUP50252.1"/>
    <property type="molecule type" value="Genomic_DNA"/>
</dbReference>
<organism evidence="2 4">
    <name type="scientific">Bacteroides caccae</name>
    <dbReference type="NCBI Taxonomy" id="47678"/>
    <lineage>
        <taxon>Bacteria</taxon>
        <taxon>Pseudomonadati</taxon>
        <taxon>Bacteroidota</taxon>
        <taxon>Bacteroidia</taxon>
        <taxon>Bacteroidales</taxon>
        <taxon>Bacteroidaceae</taxon>
        <taxon>Bacteroides</taxon>
    </lineage>
</organism>
<dbReference type="AlphaFoldDB" id="A0A174NNF5"/>
<proteinExistence type="predicted"/>
<sequence>MSKYFFDFRPDFNLFNSDTKRATTIYYTVVYFICSMVYDGLRWKLLQ</sequence>
<dbReference type="Proteomes" id="UP000095657">
    <property type="component" value="Unassembled WGS sequence"/>
</dbReference>
<evidence type="ECO:0000313" key="5">
    <source>
        <dbReference type="Proteomes" id="UP000095725"/>
    </source>
</evidence>